<name>A0A6C0P288_9BACL</name>
<dbReference type="KEGG" id="prz:GZH47_18520"/>
<dbReference type="NCBIfam" id="NF038110">
    <property type="entry name" value="Lys_methyl_FliB"/>
    <property type="match status" value="1"/>
</dbReference>
<dbReference type="EMBL" id="CP048286">
    <property type="protein sequence ID" value="QHW32614.1"/>
    <property type="molecule type" value="Genomic_DNA"/>
</dbReference>
<dbReference type="AlphaFoldDB" id="A0A6C0P288"/>
<gene>
    <name evidence="1" type="ORF">GZH47_18520</name>
</gene>
<sequence length="358" mass="41636">MPSLIPDYFEQFKCIGSSCEDTCCAGWRVTIDASTLRKYKSVPRNELNIMRDVEGNQFRVRNDCCAFLNEDKLCKIQLNLGESYLSTTCDQYPRSYQLVDGVKEASATLSCPEIARLALLNPDGINVHYSEHDQSGPVQHVFNSNEYFQSVRDLVLGMLQNRLYTVADRLIVLAMYFTGQNQYRGMEHAFAQEDFHGILSEVKGNRMEQFKRSHYLVELLKDEKKETKRYAALYRNITAYYGNDPIRYGEAWKSYMELFNEKHEYVLENYLVNYAYRTVDFSQNSDAFALMVVYYAMLKWHLVGIAGQKQEMNPHLAVETIQIFTKRYEHHPATQMVTQHLKQSGLLELSELIVFLKD</sequence>
<accession>A0A6C0P288</accession>
<dbReference type="Proteomes" id="UP000479114">
    <property type="component" value="Chromosome"/>
</dbReference>
<protein>
    <recommendedName>
        <fullName evidence="3">Lysine-N-methylase</fullName>
    </recommendedName>
</protein>
<organism evidence="1 2">
    <name type="scientific">Paenibacillus rhizovicinus</name>
    <dbReference type="NCBI Taxonomy" id="2704463"/>
    <lineage>
        <taxon>Bacteria</taxon>
        <taxon>Bacillati</taxon>
        <taxon>Bacillota</taxon>
        <taxon>Bacilli</taxon>
        <taxon>Bacillales</taxon>
        <taxon>Paenibacillaceae</taxon>
        <taxon>Paenibacillus</taxon>
    </lineage>
</organism>
<reference evidence="1 2" key="1">
    <citation type="submission" date="2020-02" db="EMBL/GenBank/DDBJ databases">
        <title>Paenibacillus sp. nov., isolated from rhizosphere soil of tomato.</title>
        <authorList>
            <person name="Weon H.-Y."/>
            <person name="Lee S.A."/>
        </authorList>
    </citation>
    <scope>NUCLEOTIDE SEQUENCE [LARGE SCALE GENOMIC DNA]</scope>
    <source>
        <strain evidence="1 2">14171R-81</strain>
    </source>
</reference>
<proteinExistence type="predicted"/>
<evidence type="ECO:0008006" key="3">
    <source>
        <dbReference type="Google" id="ProtNLM"/>
    </source>
</evidence>
<evidence type="ECO:0000313" key="2">
    <source>
        <dbReference type="Proteomes" id="UP000479114"/>
    </source>
</evidence>
<keyword evidence="2" id="KW-1185">Reference proteome</keyword>
<evidence type="ECO:0000313" key="1">
    <source>
        <dbReference type="EMBL" id="QHW32614.1"/>
    </source>
</evidence>
<dbReference type="RefSeq" id="WP_162642468.1">
    <property type="nucleotide sequence ID" value="NZ_CP048286.1"/>
</dbReference>